<dbReference type="AlphaFoldDB" id="A0AA50HAV7"/>
<keyword evidence="1" id="KW-0808">Transferase</keyword>
<evidence type="ECO:0000313" key="1">
    <source>
        <dbReference type="EMBL" id="WLS00370.1"/>
    </source>
</evidence>
<dbReference type="Gene3D" id="3.40.50.2000">
    <property type="entry name" value="Glycogen Phosphorylase B"/>
    <property type="match status" value="2"/>
</dbReference>
<dbReference type="PANTHER" id="PTHR45947">
    <property type="entry name" value="SULFOQUINOVOSYL TRANSFERASE SQD2"/>
    <property type="match status" value="1"/>
</dbReference>
<organism evidence="1 2">
    <name type="scientific">Shinella sumterensis</name>
    <dbReference type="NCBI Taxonomy" id="1967501"/>
    <lineage>
        <taxon>Bacteria</taxon>
        <taxon>Pseudomonadati</taxon>
        <taxon>Pseudomonadota</taxon>
        <taxon>Alphaproteobacteria</taxon>
        <taxon>Hyphomicrobiales</taxon>
        <taxon>Rhizobiaceae</taxon>
        <taxon>Shinella</taxon>
    </lineage>
</organism>
<dbReference type="SUPFAM" id="SSF53756">
    <property type="entry name" value="UDP-Glycosyltransferase/glycogen phosphorylase"/>
    <property type="match status" value="1"/>
</dbReference>
<dbReference type="RefSeq" id="WP_306039992.1">
    <property type="nucleotide sequence ID" value="NZ_CP132303.1"/>
</dbReference>
<dbReference type="Pfam" id="PF13692">
    <property type="entry name" value="Glyco_trans_1_4"/>
    <property type="match status" value="1"/>
</dbReference>
<evidence type="ECO:0000313" key="2">
    <source>
        <dbReference type="Proteomes" id="UP001234585"/>
    </source>
</evidence>
<geneLocation type="plasmid" evidence="1 2">
    <name>unnamed1</name>
</geneLocation>
<dbReference type="Proteomes" id="UP001234585">
    <property type="component" value="Plasmid unnamed1"/>
</dbReference>
<name>A0AA50HAV7_9HYPH</name>
<keyword evidence="1" id="KW-0614">Plasmid</keyword>
<dbReference type="GO" id="GO:0016757">
    <property type="term" value="F:glycosyltransferase activity"/>
    <property type="evidence" value="ECO:0007669"/>
    <property type="project" value="UniProtKB-KW"/>
</dbReference>
<protein>
    <submittedName>
        <fullName evidence="1">Glycosyltransferase family 4 protein</fullName>
        <ecNumber evidence="1">2.4.-.-</ecNumber>
    </submittedName>
</protein>
<dbReference type="CDD" id="cd03801">
    <property type="entry name" value="GT4_PimA-like"/>
    <property type="match status" value="1"/>
</dbReference>
<keyword evidence="1" id="KW-0328">Glycosyltransferase</keyword>
<sequence length="399" mass="42838">MKIAYFVLPHLGGTYTVFRNLRAGLAPHGIELCWLGLAPAGQGLASGLEQEAAFGTLVEVPSQVDDRAAARLLERAILAGGFDGVVVNVLSDRIQTNIVRYLPADLIRLMVVHNITPGTYAAAEAIRPHVHATVCVSQRCRDDLVKRHHFPAGRTSVIANAVALDAFPETGRSPRPSGQGLRLLFLGRIEDASKGVFWLPDILARLPASSTLTIAGDGHDLKRLKAAMPERAPRVVYAGAVAAQAVPALLARHDIFLMPSRYEGLPMALVEAMAAGCVPVVSRLRGVTDMIVEHGRDGLLFPVGDTASAAEIVRTLDTDHAQLCSLSVAARRKVEGAFTVEHMAAGYATIFRGIAADPPLIAAPLSINGWSMPRGLRAGLRTFLPRPLKNWLRGVRERL</sequence>
<dbReference type="InterPro" id="IPR050194">
    <property type="entry name" value="Glycosyltransferase_grp1"/>
</dbReference>
<dbReference type="EC" id="2.4.-.-" evidence="1"/>
<keyword evidence="2" id="KW-1185">Reference proteome</keyword>
<proteinExistence type="predicted"/>
<dbReference type="EMBL" id="CP132303">
    <property type="protein sequence ID" value="WLS00370.1"/>
    <property type="molecule type" value="Genomic_DNA"/>
</dbReference>
<reference evidence="1 2" key="1">
    <citation type="submission" date="2023-08" db="EMBL/GenBank/DDBJ databases">
        <title>Pathogen: clinical or host-associated sample.</title>
        <authorList>
            <person name="Hergert J."/>
            <person name="Casey R."/>
            <person name="Wagner J."/>
            <person name="Young E.L."/>
            <person name="Oakeson K.F."/>
        </authorList>
    </citation>
    <scope>NUCLEOTIDE SEQUENCE [LARGE SCALE GENOMIC DNA]</scope>
    <source>
        <strain evidence="1 2">1760953</strain>
        <plasmid evidence="1 2">unnamed1</plasmid>
    </source>
</reference>
<accession>A0AA50HAV7</accession>
<dbReference type="PANTHER" id="PTHR45947:SF3">
    <property type="entry name" value="SULFOQUINOVOSYL TRANSFERASE SQD2"/>
    <property type="match status" value="1"/>
</dbReference>
<gene>
    <name evidence="1" type="ORF">Q9313_20100</name>
</gene>